<evidence type="ECO:0000256" key="1">
    <source>
        <dbReference type="SAM" id="SignalP"/>
    </source>
</evidence>
<feature type="domain" description="PKD/Chitinase" evidence="2">
    <location>
        <begin position="28"/>
        <end position="102"/>
    </location>
</feature>
<reference evidence="3 4" key="1">
    <citation type="submission" date="2018-05" db="EMBL/GenBank/DDBJ databases">
        <title>Genomic Encyclopedia of Archaeal and Bacterial Type Strains, Phase II (KMG-II): from individual species to whole genera.</title>
        <authorList>
            <person name="Goeker M."/>
        </authorList>
    </citation>
    <scope>NUCLEOTIDE SEQUENCE [LARGE SCALE GENOMIC DNA]</scope>
    <source>
        <strain evidence="3 4">DSM 22214</strain>
    </source>
</reference>
<dbReference type="InterPro" id="IPR035986">
    <property type="entry name" value="PKD_dom_sf"/>
</dbReference>
<accession>A0A316E971</accession>
<name>A0A316E971_9BACT</name>
<sequence>MKKITLLFLLIAIALNSCKTKDATPAPKAEFTYTINDEGLVNFRSVSTNATTTEWLIDNSKKTSTSFDYQFSRNGNYQVSLTAKDASGQSDVVVKSIPINNRTASLTIYRAYPTGKSTVTVTLDNKYSGLISGEYYFSSTPDCGNVYSASFNKLQAGSHSYFCKEILTGATWSGTVNVTGGVCHFVSLIK</sequence>
<dbReference type="Proteomes" id="UP000245489">
    <property type="component" value="Unassembled WGS sequence"/>
</dbReference>
<dbReference type="SMART" id="SM00089">
    <property type="entry name" value="PKD"/>
    <property type="match status" value="1"/>
</dbReference>
<evidence type="ECO:0000313" key="3">
    <source>
        <dbReference type="EMBL" id="PWK27050.1"/>
    </source>
</evidence>
<protein>
    <recommendedName>
        <fullName evidence="2">PKD/Chitinase domain-containing protein</fullName>
    </recommendedName>
</protein>
<keyword evidence="1" id="KW-0732">Signal</keyword>
<evidence type="ECO:0000259" key="2">
    <source>
        <dbReference type="SMART" id="SM00089"/>
    </source>
</evidence>
<dbReference type="EMBL" id="QGGO01000008">
    <property type="protein sequence ID" value="PWK27050.1"/>
    <property type="molecule type" value="Genomic_DNA"/>
</dbReference>
<dbReference type="InterPro" id="IPR022409">
    <property type="entry name" value="PKD/Chitinase_dom"/>
</dbReference>
<feature type="chain" id="PRO_5016288411" description="PKD/Chitinase domain-containing protein" evidence="1">
    <location>
        <begin position="23"/>
        <end position="190"/>
    </location>
</feature>
<evidence type="ECO:0000313" key="4">
    <source>
        <dbReference type="Proteomes" id="UP000245489"/>
    </source>
</evidence>
<dbReference type="RefSeq" id="WP_109742622.1">
    <property type="nucleotide sequence ID" value="NZ_QGGO01000008.1"/>
</dbReference>
<comment type="caution">
    <text evidence="3">The sequence shown here is derived from an EMBL/GenBank/DDBJ whole genome shotgun (WGS) entry which is preliminary data.</text>
</comment>
<dbReference type="Gene3D" id="2.60.40.10">
    <property type="entry name" value="Immunoglobulins"/>
    <property type="match status" value="1"/>
</dbReference>
<gene>
    <name evidence="3" type="ORF">LV89_01862</name>
</gene>
<dbReference type="InterPro" id="IPR013783">
    <property type="entry name" value="Ig-like_fold"/>
</dbReference>
<dbReference type="SUPFAM" id="SSF49299">
    <property type="entry name" value="PKD domain"/>
    <property type="match status" value="1"/>
</dbReference>
<proteinExistence type="predicted"/>
<dbReference type="OrthoDB" id="1488789at2"/>
<dbReference type="AlphaFoldDB" id="A0A316E971"/>
<organism evidence="3 4">
    <name type="scientific">Arcicella aurantiaca</name>
    <dbReference type="NCBI Taxonomy" id="591202"/>
    <lineage>
        <taxon>Bacteria</taxon>
        <taxon>Pseudomonadati</taxon>
        <taxon>Bacteroidota</taxon>
        <taxon>Cytophagia</taxon>
        <taxon>Cytophagales</taxon>
        <taxon>Flectobacillaceae</taxon>
        <taxon>Arcicella</taxon>
    </lineage>
</organism>
<keyword evidence="4" id="KW-1185">Reference proteome</keyword>
<feature type="signal peptide" evidence="1">
    <location>
        <begin position="1"/>
        <end position="22"/>
    </location>
</feature>